<dbReference type="CDD" id="cd17524">
    <property type="entry name" value="RMtype1_S_EcoUTORF5051P-TRD2-CR2_like"/>
    <property type="match status" value="1"/>
</dbReference>
<feature type="domain" description="Type I restriction modification DNA specificity" evidence="5">
    <location>
        <begin position="7"/>
        <end position="185"/>
    </location>
</feature>
<sequence>MSERVLPEGWVSTTLGELCELNPKQKLDDELEVGFMPMTGVPTTFHEKPEFETRKWEAVKKGYTQFKDGDVLFAKITPCFENGKATVVEGFPCGWGAGSTEYHVLRPRAEVVDPRLLLAFVRTKDFLNNGELNMSGSVGHKRVPKDFIASYSFPLMPKEEQKLIADKLDELLAQVNNLKTRLDAIPAILKRFRQSVLAAAVSGSLTDGWRGAPELTGWEDVYLGDVIEKPRYGTSSKSQKHGDVPVLRMGNLQQGEIDWGDLVYTSDPSEIEKYTLKKGDVLFNRTNSPDLVGKTSIYRGGREAVYAGYLICLRSKSRLVPDYLNYHLNSPRARRYCKLVKSDGVSQSNINAKKVAAYPMLLPPIEEQAEIVRRVDQLFAFADQIEQQVANAQTRVDKLTQSILAKAFRGELTAEWRAENPELISGEHSAEALLERIKAEKAKQKPAKTRRGGRKATVTS</sequence>
<name>A0ABY9H8J7_9GAMM</name>
<evidence type="ECO:0000313" key="7">
    <source>
        <dbReference type="Proteomes" id="UP001235344"/>
    </source>
</evidence>
<evidence type="ECO:0000256" key="1">
    <source>
        <dbReference type="ARBA" id="ARBA00010923"/>
    </source>
</evidence>
<keyword evidence="6" id="KW-0540">Nuclease</keyword>
<evidence type="ECO:0000256" key="3">
    <source>
        <dbReference type="ARBA" id="ARBA00023125"/>
    </source>
</evidence>
<feature type="domain" description="Type I restriction modification DNA specificity" evidence="5">
    <location>
        <begin position="217"/>
        <end position="390"/>
    </location>
</feature>
<gene>
    <name evidence="6" type="ORF">B6N23_05855</name>
</gene>
<dbReference type="SUPFAM" id="SSF116734">
    <property type="entry name" value="DNA methylase specificity domain"/>
    <property type="match status" value="2"/>
</dbReference>
<protein>
    <submittedName>
        <fullName evidence="6">Restriction endonuclease subunit S</fullName>
        <ecNumber evidence="6">3.1.21.-</ecNumber>
    </submittedName>
</protein>
<dbReference type="InterPro" id="IPR051212">
    <property type="entry name" value="Type-I_RE_S_subunit"/>
</dbReference>
<evidence type="ECO:0000313" key="6">
    <source>
        <dbReference type="EMBL" id="WLI74427.1"/>
    </source>
</evidence>
<keyword evidence="2" id="KW-0680">Restriction system</keyword>
<dbReference type="EMBL" id="CP131913">
    <property type="protein sequence ID" value="WLI74427.1"/>
    <property type="molecule type" value="Genomic_DNA"/>
</dbReference>
<dbReference type="Proteomes" id="UP001235344">
    <property type="component" value="Chromosome"/>
</dbReference>
<keyword evidence="3" id="KW-0238">DNA-binding</keyword>
<keyword evidence="6" id="KW-0255">Endonuclease</keyword>
<dbReference type="CDD" id="cd17260">
    <property type="entry name" value="RMtype1_S_EcoEI-TRD1-CR1_like"/>
    <property type="match status" value="1"/>
</dbReference>
<keyword evidence="6" id="KW-0378">Hydrolase</keyword>
<dbReference type="Pfam" id="PF01420">
    <property type="entry name" value="Methylase_S"/>
    <property type="match status" value="2"/>
</dbReference>
<comment type="similarity">
    <text evidence="1">Belongs to the type-I restriction system S methylase family.</text>
</comment>
<feature type="compositionally biased region" description="Basic residues" evidence="4">
    <location>
        <begin position="444"/>
        <end position="454"/>
    </location>
</feature>
<dbReference type="RefSeq" id="WP_305502765.1">
    <property type="nucleotide sequence ID" value="NZ_CP131913.1"/>
</dbReference>
<dbReference type="EC" id="3.1.21.-" evidence="6"/>
<organism evidence="6 7">
    <name type="scientific">Halomonas alkalicola</name>
    <dbReference type="NCBI Taxonomy" id="1930622"/>
    <lineage>
        <taxon>Bacteria</taxon>
        <taxon>Pseudomonadati</taxon>
        <taxon>Pseudomonadota</taxon>
        <taxon>Gammaproteobacteria</taxon>
        <taxon>Oceanospirillales</taxon>
        <taxon>Halomonadaceae</taxon>
        <taxon>Halomonas</taxon>
    </lineage>
</organism>
<dbReference type="Gene3D" id="3.90.220.20">
    <property type="entry name" value="DNA methylase specificity domains"/>
    <property type="match status" value="2"/>
</dbReference>
<dbReference type="PANTHER" id="PTHR43140">
    <property type="entry name" value="TYPE-1 RESTRICTION ENZYME ECOKI SPECIFICITY PROTEIN"/>
    <property type="match status" value="1"/>
</dbReference>
<feature type="region of interest" description="Disordered" evidence="4">
    <location>
        <begin position="438"/>
        <end position="460"/>
    </location>
</feature>
<evidence type="ECO:0000256" key="2">
    <source>
        <dbReference type="ARBA" id="ARBA00022747"/>
    </source>
</evidence>
<dbReference type="InterPro" id="IPR000055">
    <property type="entry name" value="Restrct_endonuc_typeI_TRD"/>
</dbReference>
<accession>A0ABY9H8J7</accession>
<evidence type="ECO:0000259" key="5">
    <source>
        <dbReference type="Pfam" id="PF01420"/>
    </source>
</evidence>
<dbReference type="PANTHER" id="PTHR43140:SF1">
    <property type="entry name" value="TYPE I RESTRICTION ENZYME ECOKI SPECIFICITY SUBUNIT"/>
    <property type="match status" value="1"/>
</dbReference>
<keyword evidence="7" id="KW-1185">Reference proteome</keyword>
<dbReference type="InterPro" id="IPR044946">
    <property type="entry name" value="Restrct_endonuc_typeI_TRD_sf"/>
</dbReference>
<proteinExistence type="inferred from homology"/>
<dbReference type="GO" id="GO:0004519">
    <property type="term" value="F:endonuclease activity"/>
    <property type="evidence" value="ECO:0007669"/>
    <property type="project" value="UniProtKB-KW"/>
</dbReference>
<dbReference type="GO" id="GO:0016787">
    <property type="term" value="F:hydrolase activity"/>
    <property type="evidence" value="ECO:0007669"/>
    <property type="project" value="UniProtKB-KW"/>
</dbReference>
<evidence type="ECO:0000256" key="4">
    <source>
        <dbReference type="SAM" id="MobiDB-lite"/>
    </source>
</evidence>
<reference evidence="6 7" key="1">
    <citation type="submission" date="2023-08" db="EMBL/GenBank/DDBJ databases">
        <title>Transcriptome Analysis of Halomonas alkalicola CICC 11012s to Identify the Genes Involved in Alkaline Tolerances.</title>
        <authorList>
            <person name="Zhai L."/>
        </authorList>
    </citation>
    <scope>NUCLEOTIDE SEQUENCE [LARGE SCALE GENOMIC DNA]</scope>
    <source>
        <strain evidence="6 7">CICC 11012s</strain>
    </source>
</reference>